<keyword evidence="4" id="KW-1185">Reference proteome</keyword>
<dbReference type="EMBL" id="WKPJ01000001">
    <property type="protein sequence ID" value="MSA87944.1"/>
    <property type="molecule type" value="Genomic_DNA"/>
</dbReference>
<proteinExistence type="predicted"/>
<sequence>MIKNLRWLLTTLLVFWGMSLCLLDQYNPMLNLITDILHQGSRLMLR</sequence>
<evidence type="ECO:0000313" key="4">
    <source>
        <dbReference type="Proteomes" id="UP000480929"/>
    </source>
</evidence>
<dbReference type="EMBL" id="WKPI01000001">
    <property type="protein sequence ID" value="MSC31740.1"/>
    <property type="molecule type" value="Genomic_DNA"/>
</dbReference>
<reference evidence="3 4" key="1">
    <citation type="journal article" date="2019" name="Nat. Med.">
        <title>A library of human gut bacterial isolates paired with longitudinal multiomics data enables mechanistic microbiome research.</title>
        <authorList>
            <person name="Poyet M."/>
            <person name="Groussin M."/>
            <person name="Gibbons S.M."/>
            <person name="Avila-Pacheco J."/>
            <person name="Jiang X."/>
            <person name="Kearney S.M."/>
            <person name="Perrotta A.R."/>
            <person name="Berdy B."/>
            <person name="Zhao S."/>
            <person name="Lieberman T.D."/>
            <person name="Swanson P.K."/>
            <person name="Smith M."/>
            <person name="Roesemann S."/>
            <person name="Alexander J.E."/>
            <person name="Rich S.A."/>
            <person name="Livny J."/>
            <person name="Vlamakis H."/>
            <person name="Clish C."/>
            <person name="Bullock K."/>
            <person name="Deik A."/>
            <person name="Scott J."/>
            <person name="Pierce K.A."/>
            <person name="Xavier R.J."/>
            <person name="Alm E.J."/>
        </authorList>
    </citation>
    <scope>NUCLEOTIDE SEQUENCE [LARGE SCALE GENOMIC DNA]</scope>
    <source>
        <strain evidence="1 3">BIOML-A4</strain>
        <strain evidence="2 4">BIOML-A5</strain>
    </source>
</reference>
<name>A0A6N7S287_9FIRM</name>
<accession>A0A6N7S287</accession>
<evidence type="ECO:0000313" key="2">
    <source>
        <dbReference type="EMBL" id="MSC31740.1"/>
    </source>
</evidence>
<evidence type="ECO:0000313" key="1">
    <source>
        <dbReference type="EMBL" id="MSA87944.1"/>
    </source>
</evidence>
<dbReference type="RefSeq" id="WP_154237598.1">
    <property type="nucleotide sequence ID" value="NZ_AP031450.1"/>
</dbReference>
<dbReference type="OrthoDB" id="1650561at2"/>
<dbReference type="Proteomes" id="UP000433575">
    <property type="component" value="Unassembled WGS sequence"/>
</dbReference>
<gene>
    <name evidence="2" type="ORF">GKD88_01190</name>
    <name evidence="1" type="ORF">GKE08_01180</name>
</gene>
<evidence type="ECO:0000313" key="3">
    <source>
        <dbReference type="Proteomes" id="UP000433575"/>
    </source>
</evidence>
<organism evidence="1 3">
    <name type="scientific">Holdemania massiliensis</name>
    <dbReference type="NCBI Taxonomy" id="1468449"/>
    <lineage>
        <taxon>Bacteria</taxon>
        <taxon>Bacillati</taxon>
        <taxon>Bacillota</taxon>
        <taxon>Erysipelotrichia</taxon>
        <taxon>Erysipelotrichales</taxon>
        <taxon>Erysipelotrichaceae</taxon>
        <taxon>Holdemania</taxon>
    </lineage>
</organism>
<dbReference type="Proteomes" id="UP000480929">
    <property type="component" value="Unassembled WGS sequence"/>
</dbReference>
<dbReference type="AlphaFoldDB" id="A0A6N7S287"/>
<protein>
    <submittedName>
        <fullName evidence="1">Uncharacterized protein</fullName>
    </submittedName>
</protein>
<comment type="caution">
    <text evidence="1">The sequence shown here is derived from an EMBL/GenBank/DDBJ whole genome shotgun (WGS) entry which is preliminary data.</text>
</comment>